<comment type="catalytic activity">
    <reaction evidence="23">
        <text>13,14-dihydro-15-oxo-prostaglandin F1alpha + NADP(+) = 15-oxoprostaglandin F1alpha + NADPH + H(+)</text>
        <dbReference type="Rhea" id="RHEA:50592"/>
        <dbReference type="ChEBI" id="CHEBI:15378"/>
        <dbReference type="ChEBI" id="CHEBI:57783"/>
        <dbReference type="ChEBI" id="CHEBI:58349"/>
        <dbReference type="ChEBI" id="CHEBI:79072"/>
        <dbReference type="ChEBI" id="CHEBI:133411"/>
    </reaction>
    <physiologicalReaction direction="right-to-left" evidence="23">
        <dbReference type="Rhea" id="RHEA:50594"/>
    </physiologicalReaction>
</comment>
<evidence type="ECO:0000256" key="27">
    <source>
        <dbReference type="ARBA" id="ARBA00048387"/>
    </source>
</evidence>
<feature type="domain" description="Oxidoreductase N-terminal" evidence="35">
    <location>
        <begin position="5"/>
        <end position="100"/>
    </location>
</feature>
<evidence type="ECO:0000256" key="15">
    <source>
        <dbReference type="ARBA" id="ARBA00031851"/>
    </source>
</evidence>
<dbReference type="EC" id="1.3.1.48" evidence="4"/>
<evidence type="ECO:0000256" key="1">
    <source>
        <dbReference type="ARBA" id="ARBA00004496"/>
    </source>
</evidence>
<evidence type="ECO:0000256" key="21">
    <source>
        <dbReference type="ARBA" id="ARBA00047742"/>
    </source>
</evidence>
<evidence type="ECO:0000256" key="5">
    <source>
        <dbReference type="ARBA" id="ARBA00012410"/>
    </source>
</evidence>
<comment type="catalytic activity">
    <reaction evidence="30">
        <text>(5S,12S)-dihydroxy-(6E,10E,12E,14Z)-eicosatetraenoate + NADP(+) = 12-oxo-(5S)-hydroxy-(6E,8E,10E,14Z)-eicosatetraenoate + NADPH + H(+)</text>
        <dbReference type="Rhea" id="RHEA:51212"/>
        <dbReference type="ChEBI" id="CHEBI:15378"/>
        <dbReference type="ChEBI" id="CHEBI:57783"/>
        <dbReference type="ChEBI" id="CHEBI:58349"/>
        <dbReference type="ChEBI" id="CHEBI:133974"/>
        <dbReference type="ChEBI" id="CHEBI:133975"/>
    </reaction>
    <physiologicalReaction direction="left-to-right" evidence="30">
        <dbReference type="Rhea" id="RHEA:51213"/>
    </physiologicalReaction>
</comment>
<comment type="catalytic activity">
    <reaction evidence="28">
        <text>20-hydroxy-leukotriene B4 + NADP(+) = 12-oxo-20-hydroxy-leukotriene B4 + NADPH + H(+)</text>
        <dbReference type="Rhea" id="RHEA:51208"/>
        <dbReference type="ChEBI" id="CHEBI:15378"/>
        <dbReference type="ChEBI" id="CHEBI:57460"/>
        <dbReference type="ChEBI" id="CHEBI:57783"/>
        <dbReference type="ChEBI" id="CHEBI:58349"/>
        <dbReference type="ChEBI" id="CHEBI:133346"/>
    </reaction>
    <physiologicalReaction direction="left-to-right" evidence="28">
        <dbReference type="Rhea" id="RHEA:51209"/>
    </physiologicalReaction>
</comment>
<evidence type="ECO:0000256" key="7">
    <source>
        <dbReference type="ARBA" id="ARBA00022501"/>
    </source>
</evidence>
<evidence type="ECO:0000256" key="33">
    <source>
        <dbReference type="ARBA" id="ARBA00049368"/>
    </source>
</evidence>
<keyword evidence="14" id="KW-0379">Hydroxylation</keyword>
<dbReference type="InterPro" id="IPR011032">
    <property type="entry name" value="GroES-like_sf"/>
</dbReference>
<comment type="catalytic activity">
    <reaction evidence="31">
        <text>13,14-dihydro-15-oxo-prostaglandin E1 + NADP(+) = 15-oxoprostaglandin E1 + NADPH + H(+)</text>
        <dbReference type="Rhea" id="RHEA:50584"/>
        <dbReference type="ChEBI" id="CHEBI:15378"/>
        <dbReference type="ChEBI" id="CHEBI:57401"/>
        <dbReference type="ChEBI" id="CHEBI:57783"/>
        <dbReference type="ChEBI" id="CHEBI:58349"/>
        <dbReference type="ChEBI" id="CHEBI:133408"/>
    </reaction>
    <physiologicalReaction direction="right-to-left" evidence="31">
        <dbReference type="Rhea" id="RHEA:50586"/>
    </physiologicalReaction>
</comment>
<dbReference type="EC" id="1.3.1.74" evidence="5"/>
<dbReference type="GO" id="GO:0006693">
    <property type="term" value="P:prostaglandin metabolic process"/>
    <property type="evidence" value="ECO:0007669"/>
    <property type="project" value="UniProtKB-KW"/>
</dbReference>
<dbReference type="PANTHER" id="PTHR43205:SF7">
    <property type="entry name" value="PROSTAGLANDIN REDUCTASE 1"/>
    <property type="match status" value="1"/>
</dbReference>
<dbReference type="EMBL" id="GANO01000371">
    <property type="protein sequence ID" value="JAB59500.1"/>
    <property type="molecule type" value="mRNA"/>
</dbReference>
<evidence type="ECO:0000256" key="31">
    <source>
        <dbReference type="ARBA" id="ARBA00049070"/>
    </source>
</evidence>
<comment type="subunit">
    <text evidence="3">Monomer or homodimer.</text>
</comment>
<evidence type="ECO:0000256" key="29">
    <source>
        <dbReference type="ARBA" id="ARBA00048953"/>
    </source>
</evidence>
<evidence type="ECO:0000256" key="11">
    <source>
        <dbReference type="ARBA" id="ARBA00022990"/>
    </source>
</evidence>
<comment type="catalytic activity">
    <reaction evidence="19">
        <text>octanal + NADP(+) = (2E)-octenal + NADPH + H(+)</text>
        <dbReference type="Rhea" id="RHEA:50780"/>
        <dbReference type="ChEBI" id="CHEBI:15378"/>
        <dbReference type="ChEBI" id="CHEBI:17935"/>
        <dbReference type="ChEBI" id="CHEBI:57783"/>
        <dbReference type="ChEBI" id="CHEBI:58349"/>
        <dbReference type="ChEBI" id="CHEBI:61748"/>
    </reaction>
    <physiologicalReaction direction="right-to-left" evidence="19">
        <dbReference type="Rhea" id="RHEA:50782"/>
    </physiologicalReaction>
</comment>
<comment type="catalytic activity">
    <reaction evidence="26">
        <text>13,14-dihydro-15-oxo-PGF2alpha + NADP(+) = 15-oxoprostaglandin F2alpha + NADPH + H(+)</text>
        <dbReference type="Rhea" id="RHEA:50588"/>
        <dbReference type="ChEBI" id="CHEBI:15378"/>
        <dbReference type="ChEBI" id="CHEBI:57783"/>
        <dbReference type="ChEBI" id="CHEBI:58349"/>
        <dbReference type="ChEBI" id="CHEBI:133374"/>
        <dbReference type="ChEBI" id="CHEBI:133409"/>
    </reaction>
    <physiologicalReaction direction="right-to-left" evidence="26">
        <dbReference type="Rhea" id="RHEA:50590"/>
    </physiologicalReaction>
</comment>
<comment type="catalytic activity">
    <reaction evidence="33">
        <text>hexanal + NADP(+) = (E)-hex-2-enal + NADPH + H(+)</text>
        <dbReference type="Rhea" id="RHEA:50776"/>
        <dbReference type="ChEBI" id="CHEBI:15378"/>
        <dbReference type="ChEBI" id="CHEBI:28913"/>
        <dbReference type="ChEBI" id="CHEBI:57783"/>
        <dbReference type="ChEBI" id="CHEBI:58349"/>
        <dbReference type="ChEBI" id="CHEBI:88528"/>
    </reaction>
    <physiologicalReaction direction="right-to-left" evidence="33">
        <dbReference type="Rhea" id="RHEA:50778"/>
    </physiologicalReaction>
</comment>
<keyword evidence="8" id="KW-0597">Phosphoprotein</keyword>
<dbReference type="InterPro" id="IPR041694">
    <property type="entry name" value="ADH_N_2"/>
</dbReference>
<evidence type="ECO:0000256" key="16">
    <source>
        <dbReference type="ARBA" id="ARBA00032255"/>
    </source>
</evidence>
<comment type="catalytic activity">
    <reaction evidence="25">
        <text>nonan-2-one + NADP(+) = (3E)-nonen-2-one + NADPH + H(+)</text>
        <dbReference type="Rhea" id="RHEA:50616"/>
        <dbReference type="ChEBI" id="CHEBI:15378"/>
        <dbReference type="ChEBI" id="CHEBI:57783"/>
        <dbReference type="ChEBI" id="CHEBI:58349"/>
        <dbReference type="ChEBI" id="CHEBI:77927"/>
        <dbReference type="ChEBI" id="CHEBI:133457"/>
    </reaction>
    <physiologicalReaction direction="right-to-left" evidence="25">
        <dbReference type="Rhea" id="RHEA:50618"/>
    </physiologicalReaction>
</comment>
<dbReference type="SUPFAM" id="SSF51735">
    <property type="entry name" value="NAD(P)-binding Rossmann-fold domains"/>
    <property type="match status" value="1"/>
</dbReference>
<dbReference type="Gene3D" id="3.40.50.720">
    <property type="entry name" value="NAD(P)-binding Rossmann-like Domain"/>
    <property type="match status" value="1"/>
</dbReference>
<evidence type="ECO:0000313" key="36">
    <source>
        <dbReference type="EMBL" id="JAB59500.1"/>
    </source>
</evidence>
<evidence type="ECO:0000256" key="9">
    <source>
        <dbReference type="ARBA" id="ARBA00022832"/>
    </source>
</evidence>
<dbReference type="FunFam" id="3.40.50.720:FF:000121">
    <property type="entry name" value="Prostaglandin reductase 2"/>
    <property type="match status" value="1"/>
</dbReference>
<evidence type="ECO:0000256" key="24">
    <source>
        <dbReference type="ARBA" id="ARBA00047903"/>
    </source>
</evidence>
<comment type="catalytic activity">
    <reaction evidence="27">
        <text>4-hydroxynonanal + NADP(+) = (E)-4-hydroxynon-2-enal + NADPH + H(+)</text>
        <dbReference type="Rhea" id="RHEA:64736"/>
        <dbReference type="ChEBI" id="CHEBI:15378"/>
        <dbReference type="ChEBI" id="CHEBI:57783"/>
        <dbReference type="ChEBI" id="CHEBI:58349"/>
        <dbReference type="ChEBI" id="CHEBI:58968"/>
        <dbReference type="ChEBI" id="CHEBI:156112"/>
    </reaction>
    <physiologicalReaction direction="right-to-left" evidence="27">
        <dbReference type="Rhea" id="RHEA:64738"/>
    </physiologicalReaction>
</comment>
<evidence type="ECO:0000256" key="4">
    <source>
        <dbReference type="ARBA" id="ARBA00011981"/>
    </source>
</evidence>
<evidence type="ECO:0000256" key="3">
    <source>
        <dbReference type="ARBA" id="ARBA00011852"/>
    </source>
</evidence>
<comment type="subcellular location">
    <subcellularLocation>
        <location evidence="1">Cytoplasm</location>
    </subcellularLocation>
</comment>
<organism evidence="36">
    <name type="scientific">Corethrella appendiculata</name>
    <dbReference type="NCBI Taxonomy" id="1370023"/>
    <lineage>
        <taxon>Eukaryota</taxon>
        <taxon>Metazoa</taxon>
        <taxon>Ecdysozoa</taxon>
        <taxon>Arthropoda</taxon>
        <taxon>Hexapoda</taxon>
        <taxon>Insecta</taxon>
        <taxon>Pterygota</taxon>
        <taxon>Neoptera</taxon>
        <taxon>Endopterygota</taxon>
        <taxon>Diptera</taxon>
        <taxon>Nematocera</taxon>
        <taxon>Culicoidea</taxon>
        <taxon>Chaoboridae</taxon>
        <taxon>Corethrella</taxon>
    </lineage>
</organism>
<keyword evidence="7" id="KW-0644">Prostaglandin metabolism</keyword>
<comment type="catalytic activity">
    <reaction evidence="22">
        <text>leukotriene B4 + NADP(+) = 12-oxo-leukotriene B4 + NADPH + H(+)</text>
        <dbReference type="Rhea" id="RHEA:50608"/>
        <dbReference type="ChEBI" id="CHEBI:15378"/>
        <dbReference type="ChEBI" id="CHEBI:57461"/>
        <dbReference type="ChEBI" id="CHEBI:57783"/>
        <dbReference type="ChEBI" id="CHEBI:58349"/>
        <dbReference type="ChEBI" id="CHEBI:133309"/>
    </reaction>
    <physiologicalReaction direction="left-to-right" evidence="22">
        <dbReference type="Rhea" id="RHEA:50609"/>
    </physiologicalReaction>
</comment>
<dbReference type="CDD" id="cd08294">
    <property type="entry name" value="leukotriene_B4_DH_like"/>
    <property type="match status" value="1"/>
</dbReference>
<evidence type="ECO:0000256" key="18">
    <source>
        <dbReference type="ARBA" id="ARBA00033119"/>
    </source>
</evidence>
<evidence type="ECO:0000259" key="34">
    <source>
        <dbReference type="Pfam" id="PF00107"/>
    </source>
</evidence>
<keyword evidence="13" id="KW-0443">Lipid metabolism</keyword>
<evidence type="ECO:0000256" key="6">
    <source>
        <dbReference type="ARBA" id="ARBA00020651"/>
    </source>
</evidence>
<evidence type="ECO:0000256" key="28">
    <source>
        <dbReference type="ARBA" id="ARBA00048591"/>
    </source>
</evidence>
<reference evidence="36" key="1">
    <citation type="journal article" date="2014" name="Insect Biochem. Mol. Biol.">
        <title>An insight into the sialome of the frog biting fly, Corethrella appendiculata.</title>
        <authorList>
            <person name="Ribeiro J.M.C."/>
            <person name="Chagas A.C."/>
            <person name="Pham V.M."/>
            <person name="Lounibos L.P."/>
            <person name="Calvo E."/>
        </authorList>
    </citation>
    <scope>NUCLEOTIDE SEQUENCE</scope>
    <source>
        <tissue evidence="36">Salivary glands</tissue>
    </source>
</reference>
<evidence type="ECO:0000256" key="13">
    <source>
        <dbReference type="ARBA" id="ARBA00023098"/>
    </source>
</evidence>
<evidence type="ECO:0000256" key="12">
    <source>
        <dbReference type="ARBA" id="ARBA00023002"/>
    </source>
</evidence>
<evidence type="ECO:0000256" key="30">
    <source>
        <dbReference type="ARBA" id="ARBA00049068"/>
    </source>
</evidence>
<keyword evidence="9" id="KW-0276">Fatty acid metabolism</keyword>
<keyword evidence="12" id="KW-0560">Oxidoreductase</keyword>
<dbReference type="InterPro" id="IPR045010">
    <property type="entry name" value="MDR_fam"/>
</dbReference>
<dbReference type="GO" id="GO:0005737">
    <property type="term" value="C:cytoplasm"/>
    <property type="evidence" value="ECO:0007669"/>
    <property type="project" value="UniProtKB-SubCell"/>
</dbReference>
<comment type="catalytic activity">
    <reaction evidence="20">
        <text>decanal + NADP(+) = (2E)-decenal + NADPH + H(+)</text>
        <dbReference type="Rhea" id="RHEA:50612"/>
        <dbReference type="ChEBI" id="CHEBI:15378"/>
        <dbReference type="ChEBI" id="CHEBI:31457"/>
        <dbReference type="ChEBI" id="CHEBI:57783"/>
        <dbReference type="ChEBI" id="CHEBI:58349"/>
        <dbReference type="ChEBI" id="CHEBI:133455"/>
    </reaction>
    <physiologicalReaction direction="right-to-left" evidence="20">
        <dbReference type="Rhea" id="RHEA:50614"/>
    </physiologicalReaction>
</comment>
<dbReference type="InterPro" id="IPR014190">
    <property type="entry name" value="PTGR1"/>
</dbReference>
<dbReference type="PANTHER" id="PTHR43205">
    <property type="entry name" value="PROSTAGLANDIN REDUCTASE"/>
    <property type="match status" value="1"/>
</dbReference>
<comment type="catalytic activity">
    <reaction evidence="29">
        <text>6-trans-leukotriene B4 + NADP(+) = 12-oxo-(5S)-hydroxy-(6E,8E,10E,14Z)-eicosatetraenoate + NADPH + H(+)</text>
        <dbReference type="Rhea" id="RHEA:51204"/>
        <dbReference type="ChEBI" id="CHEBI:15378"/>
        <dbReference type="ChEBI" id="CHEBI:57783"/>
        <dbReference type="ChEBI" id="CHEBI:58349"/>
        <dbReference type="ChEBI" id="CHEBI:90723"/>
        <dbReference type="ChEBI" id="CHEBI:133974"/>
    </reaction>
    <physiologicalReaction direction="left-to-right" evidence="29">
        <dbReference type="Rhea" id="RHEA:51205"/>
    </physiologicalReaction>
</comment>
<dbReference type="AlphaFoldDB" id="U5EP03"/>
<evidence type="ECO:0000256" key="22">
    <source>
        <dbReference type="ARBA" id="ARBA00047871"/>
    </source>
</evidence>
<dbReference type="Pfam" id="PF00107">
    <property type="entry name" value="ADH_zinc_N"/>
    <property type="match status" value="1"/>
</dbReference>
<protein>
    <recommendedName>
        <fullName evidence="6">Prostaglandin reductase 1</fullName>
        <ecNumber evidence="4">1.3.1.48</ecNumber>
        <ecNumber evidence="5">1.3.1.74</ecNumber>
    </recommendedName>
    <alternativeName>
        <fullName evidence="18">15-oxoprostaglandin 13-reductase</fullName>
    </alternativeName>
    <alternativeName>
        <fullName evidence="16">Dithiolethione-inducible gene 1 protein</fullName>
    </alternativeName>
    <alternativeName>
        <fullName evidence="15">Leukotriene B4 12-hydroxydehydrogenase</fullName>
    </alternativeName>
    <alternativeName>
        <fullName evidence="17">NAD(P)H-dependent alkenal/one oxidoreductase</fullName>
    </alternativeName>
</protein>
<feature type="domain" description="Alcohol dehydrogenase-like C-terminal" evidence="34">
    <location>
        <begin position="159"/>
        <end position="293"/>
    </location>
</feature>
<evidence type="ECO:0000256" key="20">
    <source>
        <dbReference type="ARBA" id="ARBA00047617"/>
    </source>
</evidence>
<evidence type="ECO:0000256" key="26">
    <source>
        <dbReference type="ARBA" id="ARBA00048290"/>
    </source>
</evidence>
<name>U5EP03_9DIPT</name>
<keyword evidence="10" id="KW-0521">NADP</keyword>
<evidence type="ECO:0000256" key="10">
    <source>
        <dbReference type="ARBA" id="ARBA00022857"/>
    </source>
</evidence>
<comment type="catalytic activity">
    <reaction evidence="24">
        <text>dodecanal + NADP(+) = (2E)-dodecenal + NADPH + H(+)</text>
        <dbReference type="Rhea" id="RHEA:50784"/>
        <dbReference type="ChEBI" id="CHEBI:15378"/>
        <dbReference type="ChEBI" id="CHEBI:27836"/>
        <dbReference type="ChEBI" id="CHEBI:57783"/>
        <dbReference type="ChEBI" id="CHEBI:58349"/>
        <dbReference type="ChEBI" id="CHEBI:133741"/>
    </reaction>
    <physiologicalReaction direction="right-to-left" evidence="24">
        <dbReference type="Rhea" id="RHEA:50786"/>
    </physiologicalReaction>
</comment>
<evidence type="ECO:0000259" key="35">
    <source>
        <dbReference type="Pfam" id="PF16884"/>
    </source>
</evidence>
<comment type="similarity">
    <text evidence="2">Belongs to the NADP-dependent oxidoreductase L4BD family.</text>
</comment>
<comment type="catalytic activity">
    <reaction evidence="32">
        <text>an n-alkanal + NADP(+) = an alk-2-enal + NADPH + H(+)</text>
        <dbReference type="Rhea" id="RHEA:13737"/>
        <dbReference type="ChEBI" id="CHEBI:12834"/>
        <dbReference type="ChEBI" id="CHEBI:13757"/>
        <dbReference type="ChEBI" id="CHEBI:15378"/>
        <dbReference type="ChEBI" id="CHEBI:57783"/>
        <dbReference type="ChEBI" id="CHEBI:58349"/>
        <dbReference type="EC" id="1.3.1.74"/>
    </reaction>
    <physiologicalReaction direction="right-to-left" evidence="32">
        <dbReference type="Rhea" id="RHEA:13739"/>
    </physiologicalReaction>
</comment>
<dbReference type="SUPFAM" id="SSF50129">
    <property type="entry name" value="GroES-like"/>
    <property type="match status" value="2"/>
</dbReference>
<evidence type="ECO:0000256" key="32">
    <source>
        <dbReference type="ARBA" id="ARBA00049179"/>
    </source>
</evidence>
<evidence type="ECO:0000256" key="17">
    <source>
        <dbReference type="ARBA" id="ARBA00032297"/>
    </source>
</evidence>
<dbReference type="GO" id="GO:0047522">
    <property type="term" value="F:15-oxoprostaglandin 13-reductase [NAD(P)+] activity"/>
    <property type="evidence" value="ECO:0007669"/>
    <property type="project" value="UniProtKB-EC"/>
</dbReference>
<evidence type="ECO:0000256" key="25">
    <source>
        <dbReference type="ARBA" id="ARBA00048066"/>
    </source>
</evidence>
<evidence type="ECO:0000256" key="19">
    <source>
        <dbReference type="ARBA" id="ARBA00047461"/>
    </source>
</evidence>
<dbReference type="InterPro" id="IPR013149">
    <property type="entry name" value="ADH-like_C"/>
</dbReference>
<proteinExistence type="evidence at transcript level"/>
<evidence type="ECO:0000256" key="8">
    <source>
        <dbReference type="ARBA" id="ARBA00022553"/>
    </source>
</evidence>
<dbReference type="GO" id="GO:0032440">
    <property type="term" value="F:2-alkenal reductase [NAD(P)H] activity"/>
    <property type="evidence" value="ECO:0007669"/>
    <property type="project" value="UniProtKB-EC"/>
</dbReference>
<sequence>MVKAKYWEYSSKFVGEPKLSNFKLVEEDLRELKDEEFLAEAIFLSVDPYQQVYMNFYNFPTGIVMIGGQVAKVIDSKNEQFPTGCTIYGMFGWRTHTVVNLIMHTEYPPYILPDFGSTLPASLGLGLLGMPGNTAYFGFLEICRPKPDETVVISGAAGAVGSTVGQIAKIKGCRVIGIAGSDEKCKWLIDELGFDGAINYKTADIDAELKSKAPNGVDCYFDNVGGKISSIVLQNMNLFGRISVCGSISNYNNLHPDSVPEPLPEQQTTILFKQLTQQGFVVYRWKEQWLEGINQLLEWVKDGKIKYRETIYEGFEKQPEAFIGMLRGENIGKAIVKI</sequence>
<dbReference type="InterPro" id="IPR036291">
    <property type="entry name" value="NAD(P)-bd_dom_sf"/>
</dbReference>
<comment type="catalytic activity">
    <reaction evidence="21">
        <text>pentan-2-one + NADP(+) = (E)-pent-3-en-2-one + NADPH + H(+)</text>
        <dbReference type="Rhea" id="RHEA:50788"/>
        <dbReference type="ChEBI" id="CHEBI:15378"/>
        <dbReference type="ChEBI" id="CHEBI:16472"/>
        <dbReference type="ChEBI" id="CHEBI:57783"/>
        <dbReference type="ChEBI" id="CHEBI:58349"/>
        <dbReference type="ChEBI" id="CHEBI:145276"/>
    </reaction>
    <physiologicalReaction direction="right-to-left" evidence="21">
        <dbReference type="Rhea" id="RHEA:50790"/>
    </physiologicalReaction>
</comment>
<accession>U5EP03</accession>
<evidence type="ECO:0000256" key="2">
    <source>
        <dbReference type="ARBA" id="ARBA00010460"/>
    </source>
</evidence>
<evidence type="ECO:0000256" key="14">
    <source>
        <dbReference type="ARBA" id="ARBA00023278"/>
    </source>
</evidence>
<dbReference type="Pfam" id="PF16884">
    <property type="entry name" value="ADH_N_2"/>
    <property type="match status" value="1"/>
</dbReference>
<dbReference type="Gene3D" id="3.90.180.10">
    <property type="entry name" value="Medium-chain alcohol dehydrogenases, catalytic domain"/>
    <property type="match status" value="1"/>
</dbReference>
<evidence type="ECO:0000256" key="23">
    <source>
        <dbReference type="ARBA" id="ARBA00047878"/>
    </source>
</evidence>
<keyword evidence="11" id="KW-0007">Acetylation</keyword>